<sequence length="46" mass="5652">MNYGIFQQLFYTFSQMLRSPYMRFSNLSCMDGHWKQIHSIYFHAPK</sequence>
<organism evidence="1 2">
    <name type="scientific">Leptospira noguchii</name>
    <dbReference type="NCBI Taxonomy" id="28182"/>
    <lineage>
        <taxon>Bacteria</taxon>
        <taxon>Pseudomonadati</taxon>
        <taxon>Spirochaetota</taxon>
        <taxon>Spirochaetia</taxon>
        <taxon>Leptospirales</taxon>
        <taxon>Leptospiraceae</taxon>
        <taxon>Leptospira</taxon>
    </lineage>
</organism>
<dbReference type="AlphaFoldDB" id="M6V5F0"/>
<evidence type="ECO:0000313" key="2">
    <source>
        <dbReference type="Proteomes" id="UP000012112"/>
    </source>
</evidence>
<name>M6V5F0_9LEPT</name>
<dbReference type="EMBL" id="AKWD02000060">
    <property type="protein sequence ID" value="EMO52095.1"/>
    <property type="molecule type" value="Genomic_DNA"/>
</dbReference>
<dbReference type="Proteomes" id="UP000012112">
    <property type="component" value="Unassembled WGS sequence"/>
</dbReference>
<protein>
    <submittedName>
        <fullName evidence="1">Uncharacterized protein</fullName>
    </submittedName>
</protein>
<comment type="caution">
    <text evidence="1">The sequence shown here is derived from an EMBL/GenBank/DDBJ whole genome shotgun (WGS) entry which is preliminary data.</text>
</comment>
<accession>M6V5F0</accession>
<proteinExistence type="predicted"/>
<gene>
    <name evidence="1" type="ORF">LEP1GSC172_0728</name>
</gene>
<evidence type="ECO:0000313" key="1">
    <source>
        <dbReference type="EMBL" id="EMO52095.1"/>
    </source>
</evidence>
<reference evidence="1 2" key="1">
    <citation type="submission" date="2013-01" db="EMBL/GenBank/DDBJ databases">
        <authorList>
            <person name="Harkins D.M."/>
            <person name="Durkin A.S."/>
            <person name="Brinkac L.M."/>
            <person name="Haft D.H."/>
            <person name="Selengut J.D."/>
            <person name="Sanka R."/>
            <person name="DePew J."/>
            <person name="Purushe J."/>
            <person name="Matthias M.A."/>
            <person name="Vinetz J.M."/>
            <person name="Sutton G.G."/>
            <person name="Nierman W.C."/>
            <person name="Fouts D.E."/>
        </authorList>
    </citation>
    <scope>NUCLEOTIDE SEQUENCE [LARGE SCALE GENOMIC DNA]</scope>
    <source>
        <strain evidence="1 2">HAI1536</strain>
    </source>
</reference>